<dbReference type="AlphaFoldDB" id="U7VC09"/>
<sequence>MTKNRKILIGIIGTALFGIVFSFIQKPLNNRKVLNVIRKEIPDDNFYFIRGLDRDRSLSTNIRYRGIVYSDKLKQAESFSGIQVALEDMDELWKYKESFKRQYEGALAYPLATAPMKENAKKIFGNDIIVYVDFPMIWDLKAQTEFVENNIGKETDQIANMTGYIDVFVDDITKVDIDEYKKKLFDLHQTLYKTYHIDAILYMNLRDRKYLTYEKIDSNIFYIFRNEPKVIELLKKYKENGNLNVVEIGYLTNYFVAPFRNYTLPRIKFEITYKRNDYKKVNVILPKEMKKND</sequence>
<name>U7VC09_9FUSO</name>
<dbReference type="RefSeq" id="WP_023051248.1">
    <property type="nucleotide sequence ID" value="NZ_CP173062.2"/>
</dbReference>
<dbReference type="HOGENOM" id="CLU_948961_0_0_0"/>
<evidence type="ECO:0000313" key="1">
    <source>
        <dbReference type="EMBL" id="ERT68323.1"/>
    </source>
</evidence>
<dbReference type="EMBL" id="AXZF01000067">
    <property type="protein sequence ID" value="ERT68323.1"/>
    <property type="molecule type" value="Genomic_DNA"/>
</dbReference>
<reference evidence="1 2" key="1">
    <citation type="submission" date="2013-08" db="EMBL/GenBank/DDBJ databases">
        <authorList>
            <person name="Weinstock G."/>
            <person name="Sodergren E."/>
            <person name="Wylie T."/>
            <person name="Fulton L."/>
            <person name="Fulton R."/>
            <person name="Fronick C."/>
            <person name="O'Laughlin M."/>
            <person name="Godfrey J."/>
            <person name="Miner T."/>
            <person name="Herter B."/>
            <person name="Appelbaum E."/>
            <person name="Cordes M."/>
            <person name="Lek S."/>
            <person name="Wollam A."/>
            <person name="Pepin K.H."/>
            <person name="Palsikar V.B."/>
            <person name="Mitreva M."/>
            <person name="Wilson R.K."/>
        </authorList>
    </citation>
    <scope>NUCLEOTIDE SEQUENCE [LARGE SCALE GENOMIC DNA]</scope>
    <source>
        <strain evidence="1 2">ATCC BAA-474</strain>
    </source>
</reference>
<organism evidence="1 2">
    <name type="scientific">Cetobacterium somerae ATCC BAA-474</name>
    <dbReference type="NCBI Taxonomy" id="1319815"/>
    <lineage>
        <taxon>Bacteria</taxon>
        <taxon>Fusobacteriati</taxon>
        <taxon>Fusobacteriota</taxon>
        <taxon>Fusobacteriia</taxon>
        <taxon>Fusobacteriales</taxon>
        <taxon>Fusobacteriaceae</taxon>
        <taxon>Cetobacterium</taxon>
    </lineage>
</organism>
<comment type="caution">
    <text evidence="1">The sequence shown here is derived from an EMBL/GenBank/DDBJ whole genome shotgun (WGS) entry which is preliminary data.</text>
</comment>
<protein>
    <submittedName>
        <fullName evidence="1">Uncharacterized protein</fullName>
    </submittedName>
</protein>
<proteinExistence type="predicted"/>
<keyword evidence="2" id="KW-1185">Reference proteome</keyword>
<accession>U7VC09</accession>
<evidence type="ECO:0000313" key="2">
    <source>
        <dbReference type="Proteomes" id="UP000017081"/>
    </source>
</evidence>
<dbReference type="Proteomes" id="UP000017081">
    <property type="component" value="Unassembled WGS sequence"/>
</dbReference>
<dbReference type="STRING" id="1319815.HMPREF0202_01712"/>
<gene>
    <name evidence="1" type="ORF">HMPREF0202_01712</name>
</gene>
<dbReference type="eggNOG" id="ENOG5030XPQ">
    <property type="taxonomic scope" value="Bacteria"/>
</dbReference>